<feature type="compositionally biased region" description="Gly residues" evidence="10">
    <location>
        <begin position="640"/>
        <end position="655"/>
    </location>
</feature>
<dbReference type="Proteomes" id="UP000005239">
    <property type="component" value="Unassembled WGS sequence"/>
</dbReference>
<feature type="domain" description="Mediator of RNA polymerase II transcription subunit 15 N-terminal" evidence="11">
    <location>
        <begin position="1"/>
        <end position="74"/>
    </location>
</feature>
<feature type="compositionally biased region" description="Low complexity" evidence="10">
    <location>
        <begin position="166"/>
        <end position="178"/>
    </location>
</feature>
<dbReference type="GO" id="GO:0006355">
    <property type="term" value="P:regulation of DNA-templated transcription"/>
    <property type="evidence" value="ECO:0007669"/>
    <property type="project" value="InterPro"/>
</dbReference>
<feature type="region of interest" description="Disordered" evidence="10">
    <location>
        <begin position="583"/>
        <end position="692"/>
    </location>
</feature>
<dbReference type="OrthoDB" id="10055322at2759"/>
<evidence type="ECO:0000313" key="13">
    <source>
        <dbReference type="EnsemblMetazoa" id="PPA36794.1"/>
    </source>
</evidence>
<evidence type="ECO:0000256" key="6">
    <source>
        <dbReference type="ARBA" id="ARBA00023163"/>
    </source>
</evidence>
<name>A0A2A6BQZ2_PRIPA</name>
<evidence type="ECO:0000256" key="5">
    <source>
        <dbReference type="ARBA" id="ARBA00023159"/>
    </source>
</evidence>
<evidence type="ECO:0000256" key="8">
    <source>
        <dbReference type="ARBA" id="ARBA00032016"/>
    </source>
</evidence>
<feature type="region of interest" description="Disordered" evidence="10">
    <location>
        <begin position="429"/>
        <end position="467"/>
    </location>
</feature>
<proteinExistence type="inferred from homology"/>
<evidence type="ECO:0000256" key="9">
    <source>
        <dbReference type="RuleBase" id="RU364148"/>
    </source>
</evidence>
<accession>A0A2A6BQZ2</accession>
<dbReference type="Gene3D" id="1.10.246.20">
    <property type="entry name" value="Coactivator CBP, KIX domain"/>
    <property type="match status" value="1"/>
</dbReference>
<reference evidence="13" key="2">
    <citation type="submission" date="2022-06" db="UniProtKB">
        <authorList>
            <consortium name="EnsemblMetazoa"/>
        </authorList>
    </citation>
    <scope>IDENTIFICATION</scope>
    <source>
        <strain evidence="13">PS312</strain>
    </source>
</reference>
<dbReference type="GO" id="GO:0005634">
    <property type="term" value="C:nucleus"/>
    <property type="evidence" value="ECO:0007669"/>
    <property type="project" value="UniProtKB-SubCell"/>
</dbReference>
<organism evidence="13 14">
    <name type="scientific">Pristionchus pacificus</name>
    <name type="common">Parasitic nematode worm</name>
    <dbReference type="NCBI Taxonomy" id="54126"/>
    <lineage>
        <taxon>Eukaryota</taxon>
        <taxon>Metazoa</taxon>
        <taxon>Ecdysozoa</taxon>
        <taxon>Nematoda</taxon>
        <taxon>Chromadorea</taxon>
        <taxon>Rhabditida</taxon>
        <taxon>Rhabditina</taxon>
        <taxon>Diplogasteromorpha</taxon>
        <taxon>Diplogasteroidea</taxon>
        <taxon>Neodiplogasteridae</taxon>
        <taxon>Pristionchus</taxon>
    </lineage>
</organism>
<evidence type="ECO:0000313" key="14">
    <source>
        <dbReference type="Proteomes" id="UP000005239"/>
    </source>
</evidence>
<protein>
    <recommendedName>
        <fullName evidence="3 9">Mediator of RNA polymerase II transcription subunit 15</fullName>
    </recommendedName>
    <alternativeName>
        <fullName evidence="8 9">Mediator complex subunit 15</fullName>
    </alternativeName>
</protein>
<evidence type="ECO:0000259" key="12">
    <source>
        <dbReference type="Pfam" id="PF21539"/>
    </source>
</evidence>
<evidence type="ECO:0000256" key="1">
    <source>
        <dbReference type="ARBA" id="ARBA00004123"/>
    </source>
</evidence>
<dbReference type="InterPro" id="IPR036529">
    <property type="entry name" value="KIX_dom_sf"/>
</dbReference>
<keyword evidence="6 9" id="KW-0804">Transcription</keyword>
<comment type="subcellular location">
    <subcellularLocation>
        <location evidence="1 9">Nucleus</location>
    </subcellularLocation>
</comment>
<dbReference type="Pfam" id="PF09606">
    <property type="entry name" value="Med15_N"/>
    <property type="match status" value="1"/>
</dbReference>
<sequence>MDGDWPSQLFREHVIHRLEPELQRNSRNGPNLPVPGDARQVEEYVFQKCASKDEYMRTIAKVINAINCNSKSAAVPPALPPPANPQLGSAPPPPDPQPTQTAARAAAPAAASAAAVEEDAAGSDRTPQQQRRPRQVLQPPAAQQQPQQQPMHRAPPPQMHNPYAAPQQHQYGQSQPQHSEFITRTAFSIFYDIWCRGYGSPGMGGPGGGMAGLPGGGLPPLSAAEQIVYDNKLRALSPYIEHLRAKAQQVRAEGSLEGAGKLETMIEVLEGRRRVRLDYLTNLEAWIIKKKEYLLAQSPSTPHGSAGSIMSGLSSDGGGGAISEALSATMMIDHGQGPPPPTGMGGYGPQSGYGMQPPPQQQPQQQHHGMGGGGGWHPQIAGPGAGAGPQSHHLMQPPQQQYGGGGPMHPHVPYRASHALEMARPYPSAHARPTPGHHHAMVGGGGHISGHPGSPFDQGGPSGLSGLSEVATRECRAAADRFDVARMAEERTAPGHVLLRCTMRSRQVPPLRLLVPLSYPQQGAVKVDREEIDLAAFMFDDLQSAVHSRLAMPGLRTITDYLDTWESIVRQWFLAHPLTQGGGPPPVPSYGPPHAAGGPQSSSCGAPHDGPSGPAYGGPPNSFYGGPPGPSYGPPHGVAGAPGPGYGPPHGGGGPHDSAYGGASDTPNQSYDQPPTEDGGGYEDDPFAQYDF</sequence>
<keyword evidence="5 9" id="KW-0010">Activator</keyword>
<comment type="similarity">
    <text evidence="2 9">Belongs to the Mediator complex subunit 15 family.</text>
</comment>
<dbReference type="EnsemblMetazoa" id="PPA36794.1">
    <property type="protein sequence ID" value="PPA36794.1"/>
    <property type="gene ID" value="WBGene00275163"/>
</dbReference>
<comment type="function">
    <text evidence="9">Component of the Mediator complex, a coactivator involved in the regulated transcription of nearly all RNA polymerase II-dependent genes. Mediator functions as a bridge to convey information from gene-specific regulatory proteins to the basal RNA polymerase II transcription machinery. Mediator is recruited to promoters by direct interactions with regulatory proteins and serves as a scaffold for the assembly of a functional preinitiation complex with RNA polymerase II and the general transcription factors.</text>
</comment>
<comment type="subunit">
    <text evidence="9">Component of the Mediator complex.</text>
</comment>
<accession>A0A8R1UQS9</accession>
<keyword evidence="7 9" id="KW-0539">Nucleus</keyword>
<dbReference type="InterPro" id="IPR048386">
    <property type="entry name" value="Med15_C"/>
</dbReference>
<feature type="region of interest" description="Disordered" evidence="10">
    <location>
        <begin position="337"/>
        <end position="405"/>
    </location>
</feature>
<dbReference type="InterPro" id="IPR019087">
    <property type="entry name" value="Med15_N"/>
</dbReference>
<evidence type="ECO:0000256" key="2">
    <source>
        <dbReference type="ARBA" id="ARBA00009807"/>
    </source>
</evidence>
<keyword evidence="14" id="KW-1185">Reference proteome</keyword>
<feature type="compositionally biased region" description="Low complexity" evidence="10">
    <location>
        <begin position="98"/>
        <end position="115"/>
    </location>
</feature>
<keyword evidence="4 9" id="KW-0805">Transcription regulation</keyword>
<evidence type="ECO:0000256" key="10">
    <source>
        <dbReference type="SAM" id="MobiDB-lite"/>
    </source>
</evidence>
<dbReference type="AlphaFoldDB" id="A0A2A6BQZ2"/>
<dbReference type="FunFam" id="1.10.246.20:FF:000006">
    <property type="entry name" value="Mediator of RNA polymerase II transcription subunit 15"/>
    <property type="match status" value="1"/>
</dbReference>
<reference evidence="14" key="1">
    <citation type="journal article" date="2008" name="Nat. Genet.">
        <title>The Pristionchus pacificus genome provides a unique perspective on nematode lifestyle and parasitism.</title>
        <authorList>
            <person name="Dieterich C."/>
            <person name="Clifton S.W."/>
            <person name="Schuster L.N."/>
            <person name="Chinwalla A."/>
            <person name="Delehaunty K."/>
            <person name="Dinkelacker I."/>
            <person name="Fulton L."/>
            <person name="Fulton R."/>
            <person name="Godfrey J."/>
            <person name="Minx P."/>
            <person name="Mitreva M."/>
            <person name="Roeseler W."/>
            <person name="Tian H."/>
            <person name="Witte H."/>
            <person name="Yang S.P."/>
            <person name="Wilson R.K."/>
            <person name="Sommer R.J."/>
        </authorList>
    </citation>
    <scope>NUCLEOTIDE SEQUENCE [LARGE SCALE GENOMIC DNA]</scope>
    <source>
        <strain evidence="14">PS312</strain>
    </source>
</reference>
<feature type="region of interest" description="Disordered" evidence="10">
    <location>
        <begin position="76"/>
        <end position="178"/>
    </location>
</feature>
<dbReference type="GO" id="GO:0003712">
    <property type="term" value="F:transcription coregulator activity"/>
    <property type="evidence" value="ECO:0007669"/>
    <property type="project" value="InterPro"/>
</dbReference>
<evidence type="ECO:0000256" key="4">
    <source>
        <dbReference type="ARBA" id="ARBA00023015"/>
    </source>
</evidence>
<evidence type="ECO:0000259" key="11">
    <source>
        <dbReference type="Pfam" id="PF09606"/>
    </source>
</evidence>
<dbReference type="Pfam" id="PF21539">
    <property type="entry name" value="Med15_C"/>
    <property type="match status" value="1"/>
</dbReference>
<feature type="compositionally biased region" description="Low complexity" evidence="10">
    <location>
        <begin position="127"/>
        <end position="152"/>
    </location>
</feature>
<feature type="compositionally biased region" description="Pro residues" evidence="10">
    <location>
        <begin position="77"/>
        <end position="97"/>
    </location>
</feature>
<gene>
    <name evidence="13" type="primary">WBGene00275163</name>
    <name evidence="9" type="synonym">MED15</name>
</gene>
<evidence type="ECO:0000256" key="3">
    <source>
        <dbReference type="ARBA" id="ARBA00019613"/>
    </source>
</evidence>
<feature type="domain" description="ARC105/Med15 mediator subunit C-terminal" evidence="12">
    <location>
        <begin position="467"/>
        <end position="571"/>
    </location>
</feature>
<evidence type="ECO:0000256" key="7">
    <source>
        <dbReference type="ARBA" id="ARBA00023242"/>
    </source>
</evidence>